<feature type="region of interest" description="Disordered" evidence="1">
    <location>
        <begin position="1"/>
        <end position="54"/>
    </location>
</feature>
<dbReference type="AlphaFoldDB" id="A0A2N5TVF0"/>
<sequence>MARPKRPAAVNGLGGPRVPIGPVPPPGTPRGPGLPEAGDPEIIHRPAARPDPPIKVAGCIGLAHGRPEPAR</sequence>
<protein>
    <submittedName>
        <fullName evidence="2">Uncharacterized protein</fullName>
    </submittedName>
</protein>
<name>A0A2N5TVF0_9BASI</name>
<dbReference type="Proteomes" id="UP000235388">
    <property type="component" value="Unassembled WGS sequence"/>
</dbReference>
<dbReference type="EMBL" id="PGCJ01000409">
    <property type="protein sequence ID" value="PLW29476.1"/>
    <property type="molecule type" value="Genomic_DNA"/>
</dbReference>
<comment type="caution">
    <text evidence="2">The sequence shown here is derived from an EMBL/GenBank/DDBJ whole genome shotgun (WGS) entry which is preliminary data.</text>
</comment>
<proteinExistence type="predicted"/>
<evidence type="ECO:0000313" key="3">
    <source>
        <dbReference type="Proteomes" id="UP000235388"/>
    </source>
</evidence>
<evidence type="ECO:0000256" key="1">
    <source>
        <dbReference type="SAM" id="MobiDB-lite"/>
    </source>
</evidence>
<evidence type="ECO:0000313" key="2">
    <source>
        <dbReference type="EMBL" id="PLW29476.1"/>
    </source>
</evidence>
<keyword evidence="3" id="KW-1185">Reference proteome</keyword>
<reference evidence="2 3" key="1">
    <citation type="submission" date="2017-11" db="EMBL/GenBank/DDBJ databases">
        <title>De novo assembly and phasing of dikaryotic genomes from two isolates of Puccinia coronata f. sp. avenae, the causal agent of oat crown rust.</title>
        <authorList>
            <person name="Miller M.E."/>
            <person name="Zhang Y."/>
            <person name="Omidvar V."/>
            <person name="Sperschneider J."/>
            <person name="Schwessinger B."/>
            <person name="Raley C."/>
            <person name="Palmer J.M."/>
            <person name="Garnica D."/>
            <person name="Upadhyaya N."/>
            <person name="Rathjen J."/>
            <person name="Taylor J.M."/>
            <person name="Park R.F."/>
            <person name="Dodds P.N."/>
            <person name="Hirsch C.D."/>
            <person name="Kianian S.F."/>
            <person name="Figueroa M."/>
        </authorList>
    </citation>
    <scope>NUCLEOTIDE SEQUENCE [LARGE SCALE GENOMIC DNA]</scope>
    <source>
        <strain evidence="2">12NC29</strain>
    </source>
</reference>
<feature type="compositionally biased region" description="Pro residues" evidence="1">
    <location>
        <begin position="19"/>
        <end position="29"/>
    </location>
</feature>
<organism evidence="2 3">
    <name type="scientific">Puccinia coronata f. sp. avenae</name>
    <dbReference type="NCBI Taxonomy" id="200324"/>
    <lineage>
        <taxon>Eukaryota</taxon>
        <taxon>Fungi</taxon>
        <taxon>Dikarya</taxon>
        <taxon>Basidiomycota</taxon>
        <taxon>Pucciniomycotina</taxon>
        <taxon>Pucciniomycetes</taxon>
        <taxon>Pucciniales</taxon>
        <taxon>Pucciniaceae</taxon>
        <taxon>Puccinia</taxon>
    </lineage>
</organism>
<gene>
    <name evidence="2" type="ORF">PCANC_26054</name>
</gene>
<accession>A0A2N5TVF0</accession>